<evidence type="ECO:0000256" key="7">
    <source>
        <dbReference type="HAMAP-Rule" id="MF_00687"/>
    </source>
</evidence>
<evidence type="ECO:0000256" key="6">
    <source>
        <dbReference type="ARBA" id="ARBA00023235"/>
    </source>
</evidence>
<proteinExistence type="inferred from homology"/>
<feature type="binding site" evidence="7">
    <location>
        <position position="263"/>
    </location>
    <ligand>
        <name>Zn(2+)</name>
        <dbReference type="ChEBI" id="CHEBI:29105"/>
    </ligand>
</feature>
<dbReference type="InterPro" id="IPR011051">
    <property type="entry name" value="RmlC_Cupin_sf"/>
</dbReference>
<dbReference type="GO" id="GO:0008270">
    <property type="term" value="F:zinc ion binding"/>
    <property type="evidence" value="ECO:0007669"/>
    <property type="project" value="UniProtKB-UniRule"/>
</dbReference>
<name>A0A849VSJ1_9HYPH</name>
<evidence type="ECO:0000313" key="9">
    <source>
        <dbReference type="Proteomes" id="UP000550508"/>
    </source>
</evidence>
<dbReference type="HAMAP" id="MF_00687">
    <property type="entry name" value="KduI"/>
    <property type="match status" value="1"/>
</dbReference>
<dbReference type="GO" id="GO:0045490">
    <property type="term" value="P:pectin catabolic process"/>
    <property type="evidence" value="ECO:0007669"/>
    <property type="project" value="UniProtKB-UniRule"/>
</dbReference>
<comment type="similarity">
    <text evidence="3 7">Belongs to the KduI family.</text>
</comment>
<reference evidence="8 9" key="1">
    <citation type="submission" date="2020-05" db="EMBL/GenBank/DDBJ databases">
        <authorList>
            <person name="Kim M.K."/>
        </authorList>
    </citation>
    <scope>NUCLEOTIDE SEQUENCE [LARGE SCALE GENOMIC DNA]</scope>
    <source>
        <strain evidence="8 9">BT25</strain>
    </source>
</reference>
<keyword evidence="4 7" id="KW-0479">Metal-binding</keyword>
<keyword evidence="6 7" id="KW-0413">Isomerase</keyword>
<dbReference type="UniPathway" id="UPA00545">
    <property type="reaction ID" value="UER00826"/>
</dbReference>
<dbReference type="InterPro" id="IPR021120">
    <property type="entry name" value="KduI/IolB_isomerase"/>
</dbReference>
<feature type="binding site" evidence="7">
    <location>
        <position position="216"/>
    </location>
    <ligand>
        <name>Zn(2+)</name>
        <dbReference type="ChEBI" id="CHEBI:29105"/>
    </ligand>
</feature>
<comment type="caution">
    <text evidence="8">The sequence shown here is derived from an EMBL/GenBank/DDBJ whole genome shotgun (WGS) entry which is preliminary data.</text>
</comment>
<keyword evidence="9" id="KW-1185">Reference proteome</keyword>
<dbReference type="EC" id="5.3.1.17" evidence="7"/>
<dbReference type="PIRSF" id="PIRSF006625">
    <property type="entry name" value="KduI"/>
    <property type="match status" value="1"/>
</dbReference>
<dbReference type="AlphaFoldDB" id="A0A849VSJ1"/>
<feature type="binding site" evidence="7">
    <location>
        <position position="214"/>
    </location>
    <ligand>
        <name>Zn(2+)</name>
        <dbReference type="ChEBI" id="CHEBI:29105"/>
    </ligand>
</feature>
<dbReference type="Gene3D" id="2.60.120.10">
    <property type="entry name" value="Jelly Rolls"/>
    <property type="match status" value="1"/>
</dbReference>
<comment type="function">
    <text evidence="7">Catalyzes the isomerization of 5-dehydro-4-deoxy-D-glucuronate to 3-deoxy-D-glycero-2,5-hexodiulosonate.</text>
</comment>
<gene>
    <name evidence="7 8" type="primary">kduI</name>
    <name evidence="8" type="ORF">HQ945_17025</name>
</gene>
<keyword evidence="5 7" id="KW-0862">Zinc</keyword>
<evidence type="ECO:0000256" key="4">
    <source>
        <dbReference type="ARBA" id="ARBA00022723"/>
    </source>
</evidence>
<organism evidence="8 9">
    <name type="scientific">Phyllobacterium pellucidum</name>
    <dbReference type="NCBI Taxonomy" id="2740464"/>
    <lineage>
        <taxon>Bacteria</taxon>
        <taxon>Pseudomonadati</taxon>
        <taxon>Pseudomonadota</taxon>
        <taxon>Alphaproteobacteria</taxon>
        <taxon>Hyphomicrobiales</taxon>
        <taxon>Phyllobacteriaceae</taxon>
        <taxon>Phyllobacterium</taxon>
    </lineage>
</organism>
<dbReference type="SUPFAM" id="SSF51182">
    <property type="entry name" value="RmlC-like cupins"/>
    <property type="match status" value="1"/>
</dbReference>
<dbReference type="GO" id="GO:0042840">
    <property type="term" value="P:D-glucuronate catabolic process"/>
    <property type="evidence" value="ECO:0007669"/>
    <property type="project" value="TreeGrafter"/>
</dbReference>
<evidence type="ECO:0000256" key="3">
    <source>
        <dbReference type="ARBA" id="ARBA00008086"/>
    </source>
</evidence>
<dbReference type="GO" id="GO:0019698">
    <property type="term" value="P:D-galacturonate catabolic process"/>
    <property type="evidence" value="ECO:0007669"/>
    <property type="project" value="TreeGrafter"/>
</dbReference>
<accession>A0A849VSJ1</accession>
<comment type="cofactor">
    <cofactor evidence="7">
        <name>Zn(2+)</name>
        <dbReference type="ChEBI" id="CHEBI:29105"/>
    </cofactor>
    <text evidence="7">Binds 1 zinc ion per subunit.</text>
</comment>
<evidence type="ECO:0000256" key="2">
    <source>
        <dbReference type="ARBA" id="ARBA00005148"/>
    </source>
</evidence>
<dbReference type="PANTHER" id="PTHR38461">
    <property type="entry name" value="4-DEOXY-L-THREO-5-HEXOSULOSE-URONATE KETOL-ISOMERASE"/>
    <property type="match status" value="1"/>
</dbReference>
<dbReference type="NCBIfam" id="NF002091">
    <property type="entry name" value="PRK00924.1"/>
    <property type="match status" value="1"/>
</dbReference>
<dbReference type="Proteomes" id="UP000550508">
    <property type="component" value="Unassembled WGS sequence"/>
</dbReference>
<feature type="binding site" evidence="7">
    <location>
        <position position="221"/>
    </location>
    <ligand>
        <name>Zn(2+)</name>
        <dbReference type="ChEBI" id="CHEBI:29105"/>
    </ligand>
</feature>
<comment type="pathway">
    <text evidence="2 7">Glycan metabolism; pectin degradation; 2-dehydro-3-deoxy-D-gluconate from pectin: step 4/5.</text>
</comment>
<dbReference type="CDD" id="cd20294">
    <property type="entry name" value="cupin_KduI_N"/>
    <property type="match status" value="1"/>
</dbReference>
<dbReference type="InterPro" id="IPR007045">
    <property type="entry name" value="KduI"/>
</dbReference>
<protein>
    <recommendedName>
        <fullName evidence="7">4-deoxy-L-threo-5-hexosulose-uronate ketol-isomerase</fullName>
        <ecNumber evidence="7">5.3.1.17</ecNumber>
    </recommendedName>
    <alternativeName>
        <fullName evidence="7">5-keto-4-deoxyuronate isomerase</fullName>
    </alternativeName>
    <alternativeName>
        <fullName evidence="7">DKI isomerase</fullName>
    </alternativeName>
</protein>
<dbReference type="Pfam" id="PF04962">
    <property type="entry name" value="KduI"/>
    <property type="match status" value="1"/>
</dbReference>
<dbReference type="EMBL" id="JABUMX010000004">
    <property type="protein sequence ID" value="NTS32965.1"/>
    <property type="molecule type" value="Genomic_DNA"/>
</dbReference>
<evidence type="ECO:0000313" key="8">
    <source>
        <dbReference type="EMBL" id="NTS32965.1"/>
    </source>
</evidence>
<evidence type="ECO:0000256" key="5">
    <source>
        <dbReference type="ARBA" id="ARBA00022833"/>
    </source>
</evidence>
<dbReference type="CDD" id="cd20491">
    <property type="entry name" value="cupin_KduI_C"/>
    <property type="match status" value="1"/>
</dbReference>
<dbReference type="InterPro" id="IPR027449">
    <property type="entry name" value="KduI_N"/>
</dbReference>
<evidence type="ECO:0000256" key="1">
    <source>
        <dbReference type="ARBA" id="ARBA00000552"/>
    </source>
</evidence>
<dbReference type="PANTHER" id="PTHR38461:SF1">
    <property type="entry name" value="4-DEOXY-L-THREO-5-HEXOSULOSE-URONATE KETOL-ISOMERASE"/>
    <property type="match status" value="1"/>
</dbReference>
<dbReference type="InterPro" id="IPR014710">
    <property type="entry name" value="RmlC-like_jellyroll"/>
</dbReference>
<comment type="catalytic activity">
    <reaction evidence="1 7">
        <text>5-dehydro-4-deoxy-D-glucuronate = 3-deoxy-D-glycero-2,5-hexodiulosonate</text>
        <dbReference type="Rhea" id="RHEA:23896"/>
        <dbReference type="ChEBI" id="CHEBI:17117"/>
        <dbReference type="ChEBI" id="CHEBI:29071"/>
        <dbReference type="EC" id="5.3.1.17"/>
    </reaction>
</comment>
<dbReference type="GO" id="GO:0008697">
    <property type="term" value="F:4-deoxy-L-threo-5-hexosulose-uronate ketol-isomerase activity"/>
    <property type="evidence" value="ECO:0007669"/>
    <property type="project" value="UniProtKB-UniRule"/>
</dbReference>
<sequence>MSSSRDPFIKSQEANAVTISVNVRQVVGPEDAARRDTKGLREGFLIEGLFSKGEVNLTYSHLDRMIVGGVVPLAEDLVVDKVKETGTSQFLERREVAILNIGGKGTVTVGVVDYPLGFQDALYVGMGQGMLSFRSDDPASPAEFYLLSAPAHRACPTVLITPEMAKKVRTGSAEEANARTINQYVHPDVCESCQLLVGLTAFEPGSVWNTMPAHVHDRRMEVYLYFGMEESTRIFHFMGEPHETRHLVLKSHDAVLSPGWSIHSGAGTGRYSFIWAMAGDNMSFTDMDKIPMESLR</sequence>
<dbReference type="Gene3D" id="2.60.120.520">
    <property type="entry name" value="pectin degrading enzyme 5-keto 4- deoxyuronate isomerase, domain 1"/>
    <property type="match status" value="1"/>
</dbReference>